<dbReference type="PROSITE" id="PS51257">
    <property type="entry name" value="PROKAR_LIPOPROTEIN"/>
    <property type="match status" value="1"/>
</dbReference>
<dbReference type="InterPro" id="IPR051811">
    <property type="entry name" value="Cytochrome_c550/c551-like"/>
</dbReference>
<dbReference type="PROSITE" id="PS51007">
    <property type="entry name" value="CYTC"/>
    <property type="match status" value="1"/>
</dbReference>
<feature type="binding site" description="covalent" evidence="6">
    <location>
        <position position="61"/>
    </location>
    <ligand>
        <name>heme c</name>
        <dbReference type="ChEBI" id="CHEBI:61717"/>
    </ligand>
</feature>
<gene>
    <name evidence="9" type="ORF">SAMN05661091_5920</name>
</gene>
<keyword evidence="4" id="KW-0249">Electron transport</keyword>
<dbReference type="InterPro" id="IPR036909">
    <property type="entry name" value="Cyt_c-like_dom_sf"/>
</dbReference>
<dbReference type="PANTHER" id="PTHR37823:SF4">
    <property type="entry name" value="MENAQUINOL-CYTOCHROME C REDUCTASE CYTOCHROME B_C SUBUNIT"/>
    <property type="match status" value="1"/>
</dbReference>
<keyword evidence="10" id="KW-1185">Reference proteome</keyword>
<dbReference type="Gene3D" id="1.10.760.10">
    <property type="entry name" value="Cytochrome c-like domain"/>
    <property type="match status" value="1"/>
</dbReference>
<dbReference type="PANTHER" id="PTHR37823">
    <property type="entry name" value="CYTOCHROME C-553-LIKE"/>
    <property type="match status" value="1"/>
</dbReference>
<keyword evidence="3 7" id="KW-0479">Metal-binding</keyword>
<feature type="binding site" description="axial binding residue" evidence="7">
    <location>
        <position position="62"/>
    </location>
    <ligand>
        <name>heme c</name>
        <dbReference type="ChEBI" id="CHEBI:61717"/>
    </ligand>
    <ligandPart>
        <name>Fe</name>
        <dbReference type="ChEBI" id="CHEBI:18248"/>
    </ligandPart>
</feature>
<dbReference type="GO" id="GO:0005506">
    <property type="term" value="F:iron ion binding"/>
    <property type="evidence" value="ECO:0007669"/>
    <property type="project" value="InterPro"/>
</dbReference>
<dbReference type="EMBL" id="LT840184">
    <property type="protein sequence ID" value="SMF92606.1"/>
    <property type="molecule type" value="Genomic_DNA"/>
</dbReference>
<evidence type="ECO:0000256" key="7">
    <source>
        <dbReference type="PIRSR" id="PIRSR000025-2"/>
    </source>
</evidence>
<evidence type="ECO:0000313" key="10">
    <source>
        <dbReference type="Proteomes" id="UP000192940"/>
    </source>
</evidence>
<keyword evidence="1" id="KW-0813">Transport</keyword>
<evidence type="ECO:0000313" key="9">
    <source>
        <dbReference type="EMBL" id="SMF92606.1"/>
    </source>
</evidence>
<evidence type="ECO:0000256" key="2">
    <source>
        <dbReference type="ARBA" id="ARBA00022617"/>
    </source>
</evidence>
<dbReference type="GO" id="GO:0020037">
    <property type="term" value="F:heme binding"/>
    <property type="evidence" value="ECO:0007669"/>
    <property type="project" value="InterPro"/>
</dbReference>
<evidence type="ECO:0000256" key="4">
    <source>
        <dbReference type="ARBA" id="ARBA00022982"/>
    </source>
</evidence>
<dbReference type="GO" id="GO:0009055">
    <property type="term" value="F:electron transfer activity"/>
    <property type="evidence" value="ECO:0007669"/>
    <property type="project" value="InterPro"/>
</dbReference>
<evidence type="ECO:0000256" key="3">
    <source>
        <dbReference type="ARBA" id="ARBA00022723"/>
    </source>
</evidence>
<evidence type="ECO:0000259" key="8">
    <source>
        <dbReference type="PROSITE" id="PS51007"/>
    </source>
</evidence>
<feature type="domain" description="Cytochrome c" evidence="8">
    <location>
        <begin position="45"/>
        <end position="120"/>
    </location>
</feature>
<keyword evidence="2 6" id="KW-0349">Heme</keyword>
<dbReference type="GO" id="GO:0016020">
    <property type="term" value="C:membrane"/>
    <property type="evidence" value="ECO:0007669"/>
    <property type="project" value="InterPro"/>
</dbReference>
<evidence type="ECO:0000256" key="5">
    <source>
        <dbReference type="ARBA" id="ARBA00023004"/>
    </source>
</evidence>
<dbReference type="SUPFAM" id="SSF46626">
    <property type="entry name" value="Cytochrome c"/>
    <property type="match status" value="1"/>
</dbReference>
<reference evidence="9 10" key="1">
    <citation type="submission" date="2017-04" db="EMBL/GenBank/DDBJ databases">
        <authorList>
            <person name="Afonso C.L."/>
            <person name="Miller P.J."/>
            <person name="Scott M.A."/>
            <person name="Spackman E."/>
            <person name="Goraichik I."/>
            <person name="Dimitrov K.M."/>
            <person name="Suarez D.L."/>
            <person name="Swayne D.E."/>
        </authorList>
    </citation>
    <scope>NUCLEOTIDE SEQUENCE [LARGE SCALE GENOMIC DNA]</scope>
    <source>
        <strain evidence="9 10">N3/975</strain>
    </source>
</reference>
<evidence type="ECO:0000256" key="6">
    <source>
        <dbReference type="PIRSR" id="PIRSR000025-1"/>
    </source>
</evidence>
<keyword evidence="5 7" id="KW-0408">Iron</keyword>
<dbReference type="STRING" id="1313296.SAMN05661091_5920"/>
<sequence>MTMQKWIMSGLFFVACALALALMFTLPGKEEVAEEAKPTMPEVTLDAAAAEATLKASCITCHGDQLQGGAGPALQQVGGHMDTNALFSVITKGRKGMPAFKDQLKPDEIANLALYLSEKK</sequence>
<organism evidence="9 10">
    <name type="scientific">Paenibacillus uliginis N3/975</name>
    <dbReference type="NCBI Taxonomy" id="1313296"/>
    <lineage>
        <taxon>Bacteria</taxon>
        <taxon>Bacillati</taxon>
        <taxon>Bacillota</taxon>
        <taxon>Bacilli</taxon>
        <taxon>Bacillales</taxon>
        <taxon>Paenibacillaceae</taxon>
        <taxon>Paenibacillus</taxon>
    </lineage>
</organism>
<proteinExistence type="predicted"/>
<dbReference type="Proteomes" id="UP000192940">
    <property type="component" value="Chromosome I"/>
</dbReference>
<evidence type="ECO:0000256" key="1">
    <source>
        <dbReference type="ARBA" id="ARBA00022448"/>
    </source>
</evidence>
<name>A0A1X7HU57_9BACL</name>
<feature type="binding site" description="covalent" evidence="6">
    <location>
        <position position="58"/>
    </location>
    <ligand>
        <name>heme c</name>
        <dbReference type="ChEBI" id="CHEBI:61717"/>
    </ligand>
</feature>
<feature type="binding site" description="axial binding residue" evidence="7">
    <location>
        <position position="97"/>
    </location>
    <ligand>
        <name>heme c</name>
        <dbReference type="ChEBI" id="CHEBI:61717"/>
    </ligand>
    <ligandPart>
        <name>Fe</name>
        <dbReference type="ChEBI" id="CHEBI:18248"/>
    </ligandPart>
</feature>
<dbReference type="AlphaFoldDB" id="A0A1X7HU57"/>
<dbReference type="InterPro" id="IPR012218">
    <property type="entry name" value="Cyt_c_BACSU-c550-type"/>
</dbReference>
<dbReference type="InterPro" id="IPR009056">
    <property type="entry name" value="Cyt_c-like_dom"/>
</dbReference>
<dbReference type="Pfam" id="PF13442">
    <property type="entry name" value="Cytochrome_CBB3"/>
    <property type="match status" value="1"/>
</dbReference>
<comment type="PTM">
    <text evidence="6">Binds 1 heme c group covalently per subunit.</text>
</comment>
<protein>
    <submittedName>
        <fullName evidence="9">Cytochrome c550</fullName>
    </submittedName>
</protein>
<dbReference type="PIRSF" id="PIRSF000025">
    <property type="entry name" value="Cytc_Bsub_c550"/>
    <property type="match status" value="1"/>
</dbReference>
<accession>A0A1X7HU57</accession>